<dbReference type="Gramene" id="mRNA:HanXRQr2_Chr09g0366521">
    <property type="protein sequence ID" value="CDS:HanXRQr2_Chr09g0366521.1"/>
    <property type="gene ID" value="HanXRQr2_Chr09g0366521"/>
</dbReference>
<dbReference type="Proteomes" id="UP000215914">
    <property type="component" value="Chromosome 9"/>
</dbReference>
<proteinExistence type="predicted"/>
<keyword evidence="3" id="KW-1185">Reference proteome</keyword>
<reference evidence="1" key="3">
    <citation type="submission" date="2020-06" db="EMBL/GenBank/DDBJ databases">
        <title>Helianthus annuus Genome sequencing and assembly Release 2.</title>
        <authorList>
            <person name="Gouzy J."/>
            <person name="Langlade N."/>
            <person name="Munos S."/>
        </authorList>
    </citation>
    <scope>NUCLEOTIDE SEQUENCE</scope>
    <source>
        <tissue evidence="1">Leaves</tissue>
    </source>
</reference>
<dbReference type="AlphaFoldDB" id="A0A251TUP9"/>
<organism evidence="2 3">
    <name type="scientific">Helianthus annuus</name>
    <name type="common">Common sunflower</name>
    <dbReference type="NCBI Taxonomy" id="4232"/>
    <lineage>
        <taxon>Eukaryota</taxon>
        <taxon>Viridiplantae</taxon>
        <taxon>Streptophyta</taxon>
        <taxon>Embryophyta</taxon>
        <taxon>Tracheophyta</taxon>
        <taxon>Spermatophyta</taxon>
        <taxon>Magnoliopsida</taxon>
        <taxon>eudicotyledons</taxon>
        <taxon>Gunneridae</taxon>
        <taxon>Pentapetalae</taxon>
        <taxon>asterids</taxon>
        <taxon>campanulids</taxon>
        <taxon>Asterales</taxon>
        <taxon>Asteraceae</taxon>
        <taxon>Asteroideae</taxon>
        <taxon>Heliantheae alliance</taxon>
        <taxon>Heliantheae</taxon>
        <taxon>Helianthus</taxon>
    </lineage>
</organism>
<evidence type="ECO:0000313" key="2">
    <source>
        <dbReference type="EMBL" id="OTG13691.1"/>
    </source>
</evidence>
<gene>
    <name evidence="2" type="ORF">HannXRQ_Chr09g0240961</name>
    <name evidence="1" type="ORF">HanXRQr2_Chr09g0366521</name>
</gene>
<dbReference type="InParanoid" id="A0A251TUP9"/>
<reference evidence="1 3" key="1">
    <citation type="journal article" date="2017" name="Nature">
        <title>The sunflower genome provides insights into oil metabolism, flowering and Asterid evolution.</title>
        <authorList>
            <person name="Badouin H."/>
            <person name="Gouzy J."/>
            <person name="Grassa C.J."/>
            <person name="Murat F."/>
            <person name="Staton S.E."/>
            <person name="Cottret L."/>
            <person name="Lelandais-Briere C."/>
            <person name="Owens G.L."/>
            <person name="Carrere S."/>
            <person name="Mayjonade B."/>
            <person name="Legrand L."/>
            <person name="Gill N."/>
            <person name="Kane N.C."/>
            <person name="Bowers J.E."/>
            <person name="Hubner S."/>
            <person name="Bellec A."/>
            <person name="Berard A."/>
            <person name="Berges H."/>
            <person name="Blanchet N."/>
            <person name="Boniface M.C."/>
            <person name="Brunel D."/>
            <person name="Catrice O."/>
            <person name="Chaidir N."/>
            <person name="Claudel C."/>
            <person name="Donnadieu C."/>
            <person name="Faraut T."/>
            <person name="Fievet G."/>
            <person name="Helmstetter N."/>
            <person name="King M."/>
            <person name="Knapp S.J."/>
            <person name="Lai Z."/>
            <person name="Le Paslier M.C."/>
            <person name="Lippi Y."/>
            <person name="Lorenzon L."/>
            <person name="Mandel J.R."/>
            <person name="Marage G."/>
            <person name="Marchand G."/>
            <person name="Marquand E."/>
            <person name="Bret-Mestries E."/>
            <person name="Morien E."/>
            <person name="Nambeesan S."/>
            <person name="Nguyen T."/>
            <person name="Pegot-Espagnet P."/>
            <person name="Pouilly N."/>
            <person name="Raftis F."/>
            <person name="Sallet E."/>
            <person name="Schiex T."/>
            <person name="Thomas J."/>
            <person name="Vandecasteele C."/>
            <person name="Vares D."/>
            <person name="Vear F."/>
            <person name="Vautrin S."/>
            <person name="Crespi M."/>
            <person name="Mangin B."/>
            <person name="Burke J.M."/>
            <person name="Salse J."/>
            <person name="Munos S."/>
            <person name="Vincourt P."/>
            <person name="Rieseberg L.H."/>
            <person name="Langlade N.B."/>
        </authorList>
    </citation>
    <scope>NUCLEOTIDE SEQUENCE [LARGE SCALE GENOMIC DNA]</scope>
    <source>
        <strain evidence="3">cv. SF193</strain>
        <tissue evidence="1">Leaves</tissue>
    </source>
</reference>
<protein>
    <submittedName>
        <fullName evidence="2">Uncharacterized protein</fullName>
    </submittedName>
</protein>
<sequence>MADTKTDEAKISIKVLIDKVKKRVVYAEADHSFVDILFSFMSLHLGTVVKVLRKHPDATFEALGRLNNLYQRLKDFPERYFATEECKSMLLNPRSLSYDHCKNLKLKTDDTEPVNHFFGGGLIKPHSCNSNVCVVVGGGVFVSDVATFIITDVFSVLPYSATSLFGILTDLGINDTGHLEEKTLDLSSKQVALI</sequence>
<dbReference type="Pfam" id="PF05056">
    <property type="entry name" value="DUF674"/>
    <property type="match status" value="2"/>
</dbReference>
<dbReference type="EMBL" id="CM007898">
    <property type="protein sequence ID" value="OTG13691.1"/>
    <property type="molecule type" value="Genomic_DNA"/>
</dbReference>
<accession>A0A251TUP9</accession>
<evidence type="ECO:0000313" key="3">
    <source>
        <dbReference type="Proteomes" id="UP000215914"/>
    </source>
</evidence>
<reference evidence="2" key="2">
    <citation type="submission" date="2017-02" db="EMBL/GenBank/DDBJ databases">
        <title>Sunflower complete genome.</title>
        <authorList>
            <person name="Langlade N."/>
            <person name="Munos S."/>
        </authorList>
    </citation>
    <scope>NUCLEOTIDE SEQUENCE [LARGE SCALE GENOMIC DNA]</scope>
    <source>
        <tissue evidence="2">Leaves</tissue>
    </source>
</reference>
<dbReference type="PANTHER" id="PTHR33103">
    <property type="entry name" value="OS01G0153900 PROTEIN"/>
    <property type="match status" value="1"/>
</dbReference>
<dbReference type="InterPro" id="IPR007750">
    <property type="entry name" value="DUF674"/>
</dbReference>
<name>A0A251TUP9_HELAN</name>
<evidence type="ECO:0000313" key="1">
    <source>
        <dbReference type="EMBL" id="KAF5789069.1"/>
    </source>
</evidence>
<dbReference type="PANTHER" id="PTHR33103:SF27">
    <property type="entry name" value="OS04G0594700 PROTEIN"/>
    <property type="match status" value="1"/>
</dbReference>
<dbReference type="EMBL" id="MNCJ02000324">
    <property type="protein sequence ID" value="KAF5789069.1"/>
    <property type="molecule type" value="Genomic_DNA"/>
</dbReference>